<dbReference type="SMART" id="SM00244">
    <property type="entry name" value="PHB"/>
    <property type="match status" value="1"/>
</dbReference>
<keyword evidence="3" id="KW-0812">Transmembrane</keyword>
<dbReference type="InterPro" id="IPR036013">
    <property type="entry name" value="Band_7/SPFH_dom_sf"/>
</dbReference>
<dbReference type="InterPro" id="IPR050710">
    <property type="entry name" value="Band7/mec-2_domain"/>
</dbReference>
<keyword evidence="3" id="KW-0472">Membrane</keyword>
<dbReference type="PANTHER" id="PTHR43327">
    <property type="entry name" value="STOMATIN-LIKE PROTEIN 2, MITOCHONDRIAL"/>
    <property type="match status" value="1"/>
</dbReference>
<dbReference type="InterPro" id="IPR001107">
    <property type="entry name" value="Band_7"/>
</dbReference>
<sequence length="320" mass="35606">MQTFNYWPIVWWVVGIVVVLIFALRYIIIVRQSTAVIVERLGKFSRELKPGLHFLIPILDSVRAVVDLREQAWDYPPQAVITKDNVPTSIDIVLYYYLTDPVKSVYEVRNLNEAILKLTMTSIRNISGSLNLDELLVSRENVNNELTQIVDVATDPWGVKVTRAEIKSVNPPAEILEAMTRQMKAERTKRAVILEAEGQKEAEINKAEGEKQAAILRAEGDRQQRILSAEGEAQALITVANARKEATIAYFQGIHEGGASQDVLALKYMETLEAISANPANKVFLPYESSALMGSLGTIKDLFKDVSSEPAPLVSKAKGK</sequence>
<keyword evidence="6" id="KW-1185">Reference proteome</keyword>
<evidence type="ECO:0000313" key="5">
    <source>
        <dbReference type="EMBL" id="RIE06488.1"/>
    </source>
</evidence>
<accession>A0A398D156</accession>
<evidence type="ECO:0000259" key="4">
    <source>
        <dbReference type="SMART" id="SM00244"/>
    </source>
</evidence>
<gene>
    <name evidence="5" type="ORF">SMC7_02025</name>
</gene>
<dbReference type="AlphaFoldDB" id="A0A398D156"/>
<dbReference type="Gene3D" id="3.30.479.30">
    <property type="entry name" value="Band 7 domain"/>
    <property type="match status" value="1"/>
</dbReference>
<proteinExistence type="inferred from homology"/>
<dbReference type="SUPFAM" id="SSF117892">
    <property type="entry name" value="Band 7/SPFH domain"/>
    <property type="match status" value="1"/>
</dbReference>
<organism evidence="5 6">
    <name type="scientific">Candidatus Cryosericum terrychapinii</name>
    <dbReference type="NCBI Taxonomy" id="2290919"/>
    <lineage>
        <taxon>Bacteria</taxon>
        <taxon>Pseudomonadati</taxon>
        <taxon>Caldisericota/Cryosericota group</taxon>
        <taxon>Candidatus Cryosericota</taxon>
        <taxon>Candidatus Cryosericia</taxon>
        <taxon>Candidatus Cryosericales</taxon>
        <taxon>Candidatus Cryosericaceae</taxon>
        <taxon>Candidatus Cryosericum</taxon>
    </lineage>
</organism>
<evidence type="ECO:0000256" key="1">
    <source>
        <dbReference type="ARBA" id="ARBA00004167"/>
    </source>
</evidence>
<name>A0A398D156_9BACT</name>
<dbReference type="RefSeq" id="WP_119088718.1">
    <property type="nucleotide sequence ID" value="NZ_QXIS01000010.1"/>
</dbReference>
<dbReference type="GO" id="GO:0098552">
    <property type="term" value="C:side of membrane"/>
    <property type="evidence" value="ECO:0007669"/>
    <property type="project" value="UniProtKB-ARBA"/>
</dbReference>
<protein>
    <submittedName>
        <fullName evidence="5">SPFH/Band 7/PHB domain protein</fullName>
    </submittedName>
</protein>
<evidence type="ECO:0000256" key="2">
    <source>
        <dbReference type="ARBA" id="ARBA00008164"/>
    </source>
</evidence>
<evidence type="ECO:0000256" key="3">
    <source>
        <dbReference type="SAM" id="Phobius"/>
    </source>
</evidence>
<dbReference type="Proteomes" id="UP000266328">
    <property type="component" value="Unassembled WGS sequence"/>
</dbReference>
<dbReference type="FunFam" id="3.30.479.30:FF:000004">
    <property type="entry name" value="Putative membrane protease family, stomatin"/>
    <property type="match status" value="1"/>
</dbReference>
<dbReference type="PRINTS" id="PR00721">
    <property type="entry name" value="STOMATIN"/>
</dbReference>
<dbReference type="Pfam" id="PF01145">
    <property type="entry name" value="Band_7"/>
    <property type="match status" value="1"/>
</dbReference>
<comment type="caution">
    <text evidence="5">The sequence shown here is derived from an EMBL/GenBank/DDBJ whole genome shotgun (WGS) entry which is preliminary data.</text>
</comment>
<feature type="domain" description="Band 7" evidence="4">
    <location>
        <begin position="25"/>
        <end position="183"/>
    </location>
</feature>
<feature type="transmembrane region" description="Helical" evidence="3">
    <location>
        <begin position="6"/>
        <end position="28"/>
    </location>
</feature>
<dbReference type="EMBL" id="QXIS01000010">
    <property type="protein sequence ID" value="RIE06488.1"/>
    <property type="molecule type" value="Genomic_DNA"/>
</dbReference>
<dbReference type="GO" id="GO:0005886">
    <property type="term" value="C:plasma membrane"/>
    <property type="evidence" value="ECO:0007669"/>
    <property type="project" value="UniProtKB-ARBA"/>
</dbReference>
<reference evidence="5 6" key="1">
    <citation type="submission" date="2018-09" db="EMBL/GenBank/DDBJ databases">
        <title>Discovery and Ecogenomic Context for Candidatus Cryosericales, a Global Caldiserica Order Active in Thawing Permafrost.</title>
        <authorList>
            <person name="Martinez M.A."/>
            <person name="Woodcroft B.J."/>
            <person name="Ignacio Espinoza J.C."/>
            <person name="Zayed A."/>
            <person name="Singleton C.M."/>
            <person name="Boyd J."/>
            <person name="Li Y.-F."/>
            <person name="Purvine S."/>
            <person name="Maughan H."/>
            <person name="Hodgkins S.B."/>
            <person name="Anderson D."/>
            <person name="Sederholm M."/>
            <person name="Temperton B."/>
            <person name="Saleska S.R."/>
            <person name="Tyson G.W."/>
            <person name="Rich V.I."/>
        </authorList>
    </citation>
    <scope>NUCLEOTIDE SEQUENCE [LARGE SCALE GENOMIC DNA]</scope>
    <source>
        <strain evidence="5 6">SMC7</strain>
    </source>
</reference>
<dbReference type="InterPro" id="IPR001972">
    <property type="entry name" value="Stomatin_HflK_fam"/>
</dbReference>
<keyword evidence="3" id="KW-1133">Transmembrane helix</keyword>
<dbReference type="PANTHER" id="PTHR43327:SF10">
    <property type="entry name" value="STOMATIN-LIKE PROTEIN 2, MITOCHONDRIAL"/>
    <property type="match status" value="1"/>
</dbReference>
<dbReference type="OrthoDB" id="9809197at2"/>
<comment type="subcellular location">
    <subcellularLocation>
        <location evidence="1">Membrane</location>
        <topology evidence="1">Single-pass membrane protein</topology>
    </subcellularLocation>
</comment>
<comment type="similarity">
    <text evidence="2">Belongs to the band 7/mec-2 family.</text>
</comment>
<evidence type="ECO:0000313" key="6">
    <source>
        <dbReference type="Proteomes" id="UP000266328"/>
    </source>
</evidence>